<sequence length="170" mass="18395">MFARLAMTGLVVVTLGACARDDPTLFNIRKADRTPDEFSILPTRPLQTPPDTAALPTPTPGAGNRVDRAPQAEAVLALGGNVDRGVGADRGLLASVQRYGVNPGIRGQLAAEDLDFRRANDARLLERVFNVSTYFKAYRSQSLDQYAELYRLRRAGVRTVAAPPDPATTD</sequence>
<dbReference type="RefSeq" id="WP_055081998.1">
    <property type="nucleotide sequence ID" value="NZ_CXSU01000005.1"/>
</dbReference>
<evidence type="ECO:0000313" key="2">
    <source>
        <dbReference type="EMBL" id="CTQ48351.1"/>
    </source>
</evidence>
<dbReference type="STRING" id="420998.JDO7802_00353"/>
<reference evidence="2 3" key="1">
    <citation type="submission" date="2015-07" db="EMBL/GenBank/DDBJ databases">
        <authorList>
            <person name="Noorani M."/>
        </authorList>
    </citation>
    <scope>NUCLEOTIDE SEQUENCE [LARGE SCALE GENOMIC DNA]</scope>
    <source>
        <strain evidence="2 3">CECT 7802</strain>
    </source>
</reference>
<keyword evidence="3" id="KW-1185">Reference proteome</keyword>
<dbReference type="Pfam" id="PF11233">
    <property type="entry name" value="DUF3035"/>
    <property type="match status" value="1"/>
</dbReference>
<accession>A0A0M6YDC3</accession>
<organism evidence="2 3">
    <name type="scientific">Jannaschia donghaensis</name>
    <dbReference type="NCBI Taxonomy" id="420998"/>
    <lineage>
        <taxon>Bacteria</taxon>
        <taxon>Pseudomonadati</taxon>
        <taxon>Pseudomonadota</taxon>
        <taxon>Alphaproteobacteria</taxon>
        <taxon>Rhodobacterales</taxon>
        <taxon>Roseobacteraceae</taxon>
        <taxon>Jannaschia</taxon>
    </lineage>
</organism>
<gene>
    <name evidence="2" type="ORF">JDO7802_00353</name>
</gene>
<proteinExistence type="predicted"/>
<evidence type="ECO:0000313" key="3">
    <source>
        <dbReference type="Proteomes" id="UP000049222"/>
    </source>
</evidence>
<dbReference type="EMBL" id="CXSU01000005">
    <property type="protein sequence ID" value="CTQ48351.1"/>
    <property type="molecule type" value="Genomic_DNA"/>
</dbReference>
<evidence type="ECO:0008006" key="4">
    <source>
        <dbReference type="Google" id="ProtNLM"/>
    </source>
</evidence>
<dbReference type="Proteomes" id="UP000049222">
    <property type="component" value="Unassembled WGS sequence"/>
</dbReference>
<dbReference type="OrthoDB" id="7876689at2"/>
<feature type="compositionally biased region" description="Low complexity" evidence="1">
    <location>
        <begin position="45"/>
        <end position="56"/>
    </location>
</feature>
<dbReference type="AlphaFoldDB" id="A0A0M6YDC3"/>
<dbReference type="InterPro" id="IPR021395">
    <property type="entry name" value="DUF3035"/>
</dbReference>
<protein>
    <recommendedName>
        <fullName evidence="4">Beta-barrel assembly machine subunit BamF</fullName>
    </recommendedName>
</protein>
<evidence type="ECO:0000256" key="1">
    <source>
        <dbReference type="SAM" id="MobiDB-lite"/>
    </source>
</evidence>
<feature type="region of interest" description="Disordered" evidence="1">
    <location>
        <begin position="39"/>
        <end position="60"/>
    </location>
</feature>
<dbReference type="PROSITE" id="PS51257">
    <property type="entry name" value="PROKAR_LIPOPROTEIN"/>
    <property type="match status" value="1"/>
</dbReference>
<name>A0A0M6YDC3_9RHOB</name>